<dbReference type="VEuPathDB" id="TriTrypDB:TRSC58_04883"/>
<dbReference type="PROSITE" id="PS50021">
    <property type="entry name" value="CH"/>
    <property type="match status" value="1"/>
</dbReference>
<dbReference type="EMBL" id="AUPL01004883">
    <property type="protein sequence ID" value="ESL07427.1"/>
    <property type="molecule type" value="Genomic_DNA"/>
</dbReference>
<feature type="domain" description="Calponin-homology (CH)" evidence="2">
    <location>
        <begin position="662"/>
        <end position="787"/>
    </location>
</feature>
<protein>
    <recommendedName>
        <fullName evidence="2">Calponin-homology (CH) domain-containing protein</fullName>
    </recommendedName>
</protein>
<feature type="region of interest" description="Disordered" evidence="1">
    <location>
        <begin position="135"/>
        <end position="178"/>
    </location>
</feature>
<dbReference type="InterPro" id="IPR036872">
    <property type="entry name" value="CH_dom_sf"/>
</dbReference>
<dbReference type="Proteomes" id="UP000031737">
    <property type="component" value="Unassembled WGS sequence"/>
</dbReference>
<dbReference type="SUPFAM" id="SSF47576">
    <property type="entry name" value="Calponin-homology domain, CH-domain"/>
    <property type="match status" value="1"/>
</dbReference>
<comment type="caution">
    <text evidence="3">The sequence shown here is derived from an EMBL/GenBank/DDBJ whole genome shotgun (WGS) entry which is preliminary data.</text>
</comment>
<proteinExistence type="predicted"/>
<dbReference type="AlphaFoldDB" id="A0A061J2A4"/>
<feature type="compositionally biased region" description="Polar residues" evidence="1">
    <location>
        <begin position="156"/>
        <end position="166"/>
    </location>
</feature>
<evidence type="ECO:0000259" key="2">
    <source>
        <dbReference type="PROSITE" id="PS50021"/>
    </source>
</evidence>
<dbReference type="CDD" id="cd00014">
    <property type="entry name" value="CH_SF"/>
    <property type="match status" value="1"/>
</dbReference>
<feature type="region of interest" description="Disordered" evidence="1">
    <location>
        <begin position="538"/>
        <end position="564"/>
    </location>
</feature>
<evidence type="ECO:0000313" key="4">
    <source>
        <dbReference type="Proteomes" id="UP000031737"/>
    </source>
</evidence>
<feature type="region of interest" description="Disordered" evidence="1">
    <location>
        <begin position="195"/>
        <end position="221"/>
    </location>
</feature>
<keyword evidence="4" id="KW-1185">Reference proteome</keyword>
<sequence>MSTWRGDGGSERSVSYQNELAGAASGCIFRPRRLTEEEGTDVIAQEARELLEGIRVDLSQLKGSVDLRENTERLMSLKAARHLLAYKCMLDTAEQQTENVTASQRIPHAGFFFVPMATAPMTRLTICDYQEGVTQRKTSKPGRIDAAPSQDPPPWNSSTSLQSSEKATGEKISGASVSVQHRSVIPTTKMVSTANPLHASSGEENCLKQSSFPKEHGTDGTPDEMLFVSRADEMWIRDYLRRLNIVTRDPTEMEERIDDPVLNGVALRCLVDIALKRERKEDGGAVHPAIVLRPKNLDDVRMNYVSSLNLLRAAETNATFEIPRECRLIRPEGVIVRGDSAALFTLMRTVVDAYLPTNCEQLWSASPITWQTCPDGGSYAASAMRSLELAVCAFLCSRNVLADPVLHQLPPDDAVVPSALMAPFLPPQRKLWQVRTDGFSSLYIPSVFPFLTNGTALCDVVAAVTGSRLSVHRNPRVKSNCMENIQAAFTELQKYCPVKMSPFFLDAPECVFYGDRRYILLLLEDVMRMTNGVLPRRRTPCSSDTPYLGGQPPSETLHVPTAQASRPSFSASLPEVRAHQCLAESAAWRSPKVSGDEESLRHPDNFTPRCVIASPLSGRRGVVCTTMTKRAAPSSAPLGEANVTVSTSNAPVAILSGVEYTEDEVELLRKWLIAVLGSDFHYTAADHSFSVSCRDLQLSGNSLIFSDGVVLAHVIRVLERRRCVELDSLEMHAKATAAKRRNIRKCLSFLQTEKRALLNVPLLDEILFSGNRLGVLYVVHCLKSTYRFAVRV</sequence>
<dbReference type="InterPro" id="IPR001715">
    <property type="entry name" value="CH_dom"/>
</dbReference>
<name>A0A061J2A4_TRYRA</name>
<accession>A0A061J2A4</accession>
<organism evidence="3 4">
    <name type="scientific">Trypanosoma rangeli SC58</name>
    <dbReference type="NCBI Taxonomy" id="429131"/>
    <lineage>
        <taxon>Eukaryota</taxon>
        <taxon>Discoba</taxon>
        <taxon>Euglenozoa</taxon>
        <taxon>Kinetoplastea</taxon>
        <taxon>Metakinetoplastina</taxon>
        <taxon>Trypanosomatida</taxon>
        <taxon>Trypanosomatidae</taxon>
        <taxon>Trypanosoma</taxon>
        <taxon>Herpetosoma</taxon>
    </lineage>
</organism>
<gene>
    <name evidence="3" type="ORF">TRSC58_04883</name>
</gene>
<evidence type="ECO:0000256" key="1">
    <source>
        <dbReference type="SAM" id="MobiDB-lite"/>
    </source>
</evidence>
<evidence type="ECO:0000313" key="3">
    <source>
        <dbReference type="EMBL" id="ESL07427.1"/>
    </source>
</evidence>
<reference evidence="3 4" key="1">
    <citation type="submission" date="2013-07" db="EMBL/GenBank/DDBJ databases">
        <authorList>
            <person name="Stoco P.H."/>
            <person name="Wagner G."/>
            <person name="Gerber A."/>
            <person name="Zaha A."/>
            <person name="Thompson C."/>
            <person name="Bartholomeu D.C."/>
            <person name="Luckemeyer D.D."/>
            <person name="Bahia D."/>
            <person name="Loreto E."/>
            <person name="Prestes E.B."/>
            <person name="Lima F.M."/>
            <person name="Rodrigues-Luiz G."/>
            <person name="Vallejo G.A."/>
            <person name="Filho J.F."/>
            <person name="Monteiro K.M."/>
            <person name="Tyler K.M."/>
            <person name="de Almeida L.G."/>
            <person name="Ortiz M.F."/>
            <person name="Siervo M.A."/>
            <person name="de Moraes M.H."/>
            <person name="Cunha O.L."/>
            <person name="Mendonca-Neto R."/>
            <person name="Silva R."/>
            <person name="Teixeira S.M."/>
            <person name="Murta S.M."/>
            <person name="Sincero T.C."/>
            <person name="Mendes T.A."/>
            <person name="Urmenyi T.P."/>
            <person name="Silva V.G."/>
            <person name="da Rocha W.D."/>
            <person name="Andersson B."/>
            <person name="Romanha A.J."/>
            <person name="Steindel M."/>
            <person name="de Vasconcelos A.T."/>
            <person name="Grisard E.C."/>
        </authorList>
    </citation>
    <scope>NUCLEOTIDE SEQUENCE [LARGE SCALE GENOMIC DNA]</scope>
    <source>
        <strain evidence="3 4">SC58</strain>
    </source>
</reference>
<dbReference type="OrthoDB" id="272795at2759"/>